<dbReference type="WBParaSite" id="jg14762">
    <property type="protein sequence ID" value="jg14762"/>
    <property type="gene ID" value="jg14762"/>
</dbReference>
<dbReference type="Gene3D" id="1.10.565.10">
    <property type="entry name" value="Retinoid X Receptor"/>
    <property type="match status" value="1"/>
</dbReference>
<evidence type="ECO:0000256" key="1">
    <source>
        <dbReference type="ARBA" id="ARBA00023015"/>
    </source>
</evidence>
<protein>
    <submittedName>
        <fullName evidence="6">NR LBD domain-containing protein</fullName>
    </submittedName>
</protein>
<dbReference type="InterPro" id="IPR000536">
    <property type="entry name" value="Nucl_hrmn_rcpt_lig-bd"/>
</dbReference>
<keyword evidence="2" id="KW-0804">Transcription</keyword>
<reference evidence="6" key="1">
    <citation type="submission" date="2022-11" db="UniProtKB">
        <authorList>
            <consortium name="WormBaseParasite"/>
        </authorList>
    </citation>
    <scope>IDENTIFICATION</scope>
</reference>
<keyword evidence="1" id="KW-0805">Transcription regulation</keyword>
<sequence>MVDDNSSSSCSSDVGNFFSEIEKNCKTIGAVDTASQPSSSSTANTVPQITTLDEKLPRTCALYPANNILRIFVEEEMRIAERRRIMFCERPVGSLLGRSKACPFSVHDIKPLRFRDFRKSIRTHILLIYEWLRVWPQHSTLTMEDQITFLRKCVLYHTILDPCFITMQIGDLTKFVLPNGGYVSTIAGCDEGWQDEKEISRDIKKRGSNQIGYMRGA</sequence>
<organism evidence="5 6">
    <name type="scientific">Ditylenchus dipsaci</name>
    <dbReference type="NCBI Taxonomy" id="166011"/>
    <lineage>
        <taxon>Eukaryota</taxon>
        <taxon>Metazoa</taxon>
        <taxon>Ecdysozoa</taxon>
        <taxon>Nematoda</taxon>
        <taxon>Chromadorea</taxon>
        <taxon>Rhabditida</taxon>
        <taxon>Tylenchina</taxon>
        <taxon>Tylenchomorpha</taxon>
        <taxon>Sphaerularioidea</taxon>
        <taxon>Anguinidae</taxon>
        <taxon>Anguininae</taxon>
        <taxon>Ditylenchus</taxon>
    </lineage>
</organism>
<evidence type="ECO:0000256" key="2">
    <source>
        <dbReference type="ARBA" id="ARBA00023163"/>
    </source>
</evidence>
<dbReference type="Pfam" id="PF00104">
    <property type="entry name" value="Hormone_recep"/>
    <property type="match status" value="1"/>
</dbReference>
<feature type="domain" description="NR LBD" evidence="4">
    <location>
        <begin position="74"/>
        <end position="217"/>
    </location>
</feature>
<dbReference type="InterPro" id="IPR035500">
    <property type="entry name" value="NHR-like_dom_sf"/>
</dbReference>
<dbReference type="PROSITE" id="PS51843">
    <property type="entry name" value="NR_LBD"/>
    <property type="match status" value="1"/>
</dbReference>
<evidence type="ECO:0000256" key="3">
    <source>
        <dbReference type="ARBA" id="ARBA00023170"/>
    </source>
</evidence>
<keyword evidence="3" id="KW-0675">Receptor</keyword>
<evidence type="ECO:0000259" key="4">
    <source>
        <dbReference type="PROSITE" id="PS51843"/>
    </source>
</evidence>
<evidence type="ECO:0000313" key="5">
    <source>
        <dbReference type="Proteomes" id="UP000887574"/>
    </source>
</evidence>
<proteinExistence type="predicted"/>
<accession>A0A915D263</accession>
<keyword evidence="5" id="KW-1185">Reference proteome</keyword>
<dbReference type="SUPFAM" id="SSF48508">
    <property type="entry name" value="Nuclear receptor ligand-binding domain"/>
    <property type="match status" value="1"/>
</dbReference>
<name>A0A915D263_9BILA</name>
<evidence type="ECO:0000313" key="6">
    <source>
        <dbReference type="WBParaSite" id="jg14762"/>
    </source>
</evidence>
<dbReference type="Proteomes" id="UP000887574">
    <property type="component" value="Unplaced"/>
</dbReference>
<dbReference type="AlphaFoldDB" id="A0A915D263"/>